<dbReference type="eggNOG" id="KOG2897">
    <property type="taxonomic scope" value="Eukaryota"/>
</dbReference>
<gene>
    <name evidence="3" type="ORF">UCRPA7_2221</name>
</gene>
<feature type="domain" description="Vps72/YL1 C-terminal" evidence="2">
    <location>
        <begin position="35"/>
        <end position="64"/>
    </location>
</feature>
<dbReference type="SMART" id="SM00993">
    <property type="entry name" value="YL1_C"/>
    <property type="match status" value="1"/>
</dbReference>
<reference evidence="4" key="1">
    <citation type="journal article" date="2013" name="Genome Announc.">
        <title>Draft genome sequence of the ascomycete Phaeoacremonium aleophilum strain UCR-PA7, a causal agent of the esca disease complex in grapevines.</title>
        <authorList>
            <person name="Blanco-Ulate B."/>
            <person name="Rolshausen P."/>
            <person name="Cantu D."/>
        </authorList>
    </citation>
    <scope>NUCLEOTIDE SEQUENCE [LARGE SCALE GENOMIC DNA]</scope>
    <source>
        <strain evidence="4">UCR-PA7</strain>
    </source>
</reference>
<evidence type="ECO:0000256" key="1">
    <source>
        <dbReference type="SAM" id="MobiDB-lite"/>
    </source>
</evidence>
<dbReference type="HOGENOM" id="CLU_1705483_0_0_1"/>
<sequence>MLQNFDDDAIKSPAVQTQILFGWKMSKLGKPPHPPICAITGHPARYKDPKTGLPYYNGYAYREIQRISKGDYKWSSLLGAWVGNGSFAARGVPTRFLGGPKEVTDAPKPTEAAPASEEPAKEQAVAQQPATEPVLVPAEASEVVAEPKAQVAQS</sequence>
<dbReference type="AlphaFoldDB" id="R8BSI5"/>
<dbReference type="GO" id="GO:0005634">
    <property type="term" value="C:nucleus"/>
    <property type="evidence" value="ECO:0007669"/>
    <property type="project" value="TreeGrafter"/>
</dbReference>
<dbReference type="PANTHER" id="PTHR13275">
    <property type="entry name" value="YL-1 PROTEIN TRANSCRIPTION FACTOR-LIKE 1"/>
    <property type="match status" value="1"/>
</dbReference>
<dbReference type="OrthoDB" id="3942062at2759"/>
<feature type="compositionally biased region" description="Low complexity" evidence="1">
    <location>
        <begin position="106"/>
        <end position="117"/>
    </location>
</feature>
<name>R8BSI5_PHAM7</name>
<dbReference type="RefSeq" id="XP_007912989.1">
    <property type="nucleotide sequence ID" value="XM_007914798.1"/>
</dbReference>
<dbReference type="InterPro" id="IPR013272">
    <property type="entry name" value="Vps72/YL1_C"/>
</dbReference>
<dbReference type="Proteomes" id="UP000014074">
    <property type="component" value="Unassembled WGS sequence"/>
</dbReference>
<dbReference type="EMBL" id="KB932928">
    <property type="protein sequence ID" value="EOO02260.1"/>
    <property type="molecule type" value="Genomic_DNA"/>
</dbReference>
<accession>R8BSI5</accession>
<keyword evidence="4" id="KW-1185">Reference proteome</keyword>
<dbReference type="Pfam" id="PF08265">
    <property type="entry name" value="YL1_C"/>
    <property type="match status" value="1"/>
</dbReference>
<evidence type="ECO:0000259" key="2">
    <source>
        <dbReference type="SMART" id="SM00993"/>
    </source>
</evidence>
<proteinExistence type="predicted"/>
<evidence type="ECO:0000313" key="4">
    <source>
        <dbReference type="Proteomes" id="UP000014074"/>
    </source>
</evidence>
<dbReference type="GeneID" id="19322448"/>
<organism evidence="3 4">
    <name type="scientific">Phaeoacremonium minimum (strain UCR-PA7)</name>
    <name type="common">Esca disease fungus</name>
    <name type="synonym">Togninia minima</name>
    <dbReference type="NCBI Taxonomy" id="1286976"/>
    <lineage>
        <taxon>Eukaryota</taxon>
        <taxon>Fungi</taxon>
        <taxon>Dikarya</taxon>
        <taxon>Ascomycota</taxon>
        <taxon>Pezizomycotina</taxon>
        <taxon>Sordariomycetes</taxon>
        <taxon>Sordariomycetidae</taxon>
        <taxon>Togniniales</taxon>
        <taxon>Togniniaceae</taxon>
        <taxon>Phaeoacremonium</taxon>
    </lineage>
</organism>
<protein>
    <submittedName>
        <fullName evidence="3">Putative yl1 nuclear protein</fullName>
    </submittedName>
</protein>
<dbReference type="KEGG" id="tmn:UCRPA7_2221"/>
<feature type="region of interest" description="Disordered" evidence="1">
    <location>
        <begin position="98"/>
        <end position="134"/>
    </location>
</feature>
<evidence type="ECO:0000313" key="3">
    <source>
        <dbReference type="EMBL" id="EOO02260.1"/>
    </source>
</evidence>
<dbReference type="PANTHER" id="PTHR13275:SF4">
    <property type="entry name" value="VACUOLAR PROTEIN SORTING-ASSOCIATED PROTEIN 72 HOMOLOG"/>
    <property type="match status" value="1"/>
</dbReference>